<keyword evidence="1" id="KW-0472">Membrane</keyword>
<dbReference type="EMBL" id="MDEK01000008">
    <property type="protein sequence ID" value="PPU82541.1"/>
    <property type="molecule type" value="Genomic_DNA"/>
</dbReference>
<evidence type="ECO:0000313" key="4">
    <source>
        <dbReference type="Proteomes" id="UP000247346"/>
    </source>
</evidence>
<keyword evidence="5" id="KW-1185">Reference proteome</keyword>
<evidence type="ECO:0008006" key="6">
    <source>
        <dbReference type="Google" id="ProtNLM"/>
    </source>
</evidence>
<comment type="caution">
    <text evidence="3">The sequence shown here is derived from an EMBL/GenBank/DDBJ whole genome shotgun (WGS) entry which is preliminary data.</text>
</comment>
<reference evidence="2 5" key="2">
    <citation type="submission" date="2022-06" db="EMBL/GenBank/DDBJ databases">
        <title>Dynamics of rice microbiomes reveals core vertical transmitted seed endophytes.</title>
        <authorList>
            <person name="Liao K."/>
            <person name="Zhang X."/>
        </authorList>
    </citation>
    <scope>NUCLEOTIDE SEQUENCE [LARGE SCALE GENOMIC DNA]</scope>
    <source>
        <strain evidence="2 5">YT10-10-1</strain>
    </source>
</reference>
<dbReference type="Proteomes" id="UP001320843">
    <property type="component" value="Unassembled WGS sequence"/>
</dbReference>
<evidence type="ECO:0000256" key="1">
    <source>
        <dbReference type="SAM" id="Phobius"/>
    </source>
</evidence>
<evidence type="ECO:0000313" key="2">
    <source>
        <dbReference type="EMBL" id="MCW0401526.1"/>
    </source>
</evidence>
<dbReference type="AlphaFoldDB" id="A0A2P5Z427"/>
<dbReference type="RefSeq" id="WP_010340624.1">
    <property type="nucleotide sequence ID" value="NZ_CP099530.1"/>
</dbReference>
<dbReference type="GeneID" id="93880943"/>
<dbReference type="EMBL" id="JANFWR010000050">
    <property type="protein sequence ID" value="MCW0401526.1"/>
    <property type="molecule type" value="Genomic_DNA"/>
</dbReference>
<feature type="transmembrane region" description="Helical" evidence="1">
    <location>
        <begin position="61"/>
        <end position="81"/>
    </location>
</feature>
<dbReference type="Proteomes" id="UP000247346">
    <property type="component" value="Unassembled WGS sequence"/>
</dbReference>
<keyword evidence="1" id="KW-1133">Transmembrane helix</keyword>
<sequence length="82" mass="8568">MGLISLLWGIVALLWMILAFIPLLGWGNWFLIPFAAVGALIAAIGLLFTAAPNRGRAKTGLMLNALVIVVGVIRLSLGGGVI</sequence>
<reference evidence="3 4" key="1">
    <citation type="submission" date="2016-08" db="EMBL/GenBank/DDBJ databases">
        <authorList>
            <person name="Seilhamer J.J."/>
        </authorList>
    </citation>
    <scope>NUCLEOTIDE SEQUENCE [LARGE SCALE GENOMIC DNA]</scope>
    <source>
        <strain evidence="3 4">CFBP4641</strain>
    </source>
</reference>
<evidence type="ECO:0000313" key="3">
    <source>
        <dbReference type="EMBL" id="PPU82541.1"/>
    </source>
</evidence>
<organism evidence="3 4">
    <name type="scientific">Xanthomonas sacchari</name>
    <dbReference type="NCBI Taxonomy" id="56458"/>
    <lineage>
        <taxon>Bacteria</taxon>
        <taxon>Pseudomonadati</taxon>
        <taxon>Pseudomonadota</taxon>
        <taxon>Gammaproteobacteria</taxon>
        <taxon>Lysobacterales</taxon>
        <taxon>Lysobacteraceae</taxon>
        <taxon>Xanthomonas</taxon>
    </lineage>
</organism>
<dbReference type="OrthoDB" id="964821at2"/>
<feature type="transmembrane region" description="Helical" evidence="1">
    <location>
        <begin position="29"/>
        <end position="49"/>
    </location>
</feature>
<accession>A0A2P5Z427</accession>
<evidence type="ECO:0000313" key="5">
    <source>
        <dbReference type="Proteomes" id="UP001320843"/>
    </source>
</evidence>
<proteinExistence type="predicted"/>
<gene>
    <name evidence="2" type="ORF">NB700_004082</name>
    <name evidence="3" type="ORF">XsacCFBP4641_10250</name>
</gene>
<keyword evidence="1" id="KW-0812">Transmembrane</keyword>
<name>A0A2P5Z427_9XANT</name>
<protein>
    <recommendedName>
        <fullName evidence="6">Transmembrane protein</fullName>
    </recommendedName>
</protein>